<keyword evidence="11" id="KW-0143">Chaperone</keyword>
<evidence type="ECO:0000256" key="14">
    <source>
        <dbReference type="SAM" id="Phobius"/>
    </source>
</evidence>
<dbReference type="CDD" id="cd02644">
    <property type="entry name" value="R3H_jag"/>
    <property type="match status" value="1"/>
</dbReference>
<keyword evidence="12" id="KW-0961">Cell wall biogenesis/degradation</keyword>
<dbReference type="InterPro" id="IPR038008">
    <property type="entry name" value="Jag_KH"/>
</dbReference>
<dbReference type="SMART" id="SM00393">
    <property type="entry name" value="R3H"/>
    <property type="match status" value="1"/>
</dbReference>
<keyword evidence="2" id="KW-0813">Transport</keyword>
<evidence type="ECO:0000256" key="1">
    <source>
        <dbReference type="ARBA" id="ARBA00004651"/>
    </source>
</evidence>
<dbReference type="CDD" id="cd02414">
    <property type="entry name" value="KH-II_Jag"/>
    <property type="match status" value="1"/>
</dbReference>
<feature type="transmembrane region" description="Helical" evidence="14">
    <location>
        <begin position="182"/>
        <end position="206"/>
    </location>
</feature>
<dbReference type="InterPro" id="IPR001374">
    <property type="entry name" value="R3H_dom"/>
</dbReference>
<accession>A0AA35TFI7</accession>
<evidence type="ECO:0000259" key="15">
    <source>
        <dbReference type="PROSITE" id="PS51061"/>
    </source>
</evidence>
<dbReference type="Pfam" id="PF02096">
    <property type="entry name" value="60KD_IMP"/>
    <property type="match status" value="1"/>
</dbReference>
<dbReference type="InterPro" id="IPR036867">
    <property type="entry name" value="R3H_dom_sf"/>
</dbReference>
<evidence type="ECO:0000256" key="4">
    <source>
        <dbReference type="ARBA" id="ARBA00022490"/>
    </source>
</evidence>
<evidence type="ECO:0000256" key="8">
    <source>
        <dbReference type="ARBA" id="ARBA00022960"/>
    </source>
</evidence>
<dbReference type="InterPro" id="IPR038247">
    <property type="entry name" value="Jag_N_dom_sf"/>
</dbReference>
<dbReference type="GO" id="GO:0032977">
    <property type="term" value="F:membrane insertase activity"/>
    <property type="evidence" value="ECO:0007669"/>
    <property type="project" value="InterPro"/>
</dbReference>
<keyword evidence="9 14" id="KW-1133">Transmembrane helix</keyword>
<dbReference type="PROSITE" id="PS51061">
    <property type="entry name" value="R3H"/>
    <property type="match status" value="1"/>
</dbReference>
<dbReference type="SUPFAM" id="SSF82708">
    <property type="entry name" value="R3H domain"/>
    <property type="match status" value="1"/>
</dbReference>
<gene>
    <name evidence="16" type="ORF">GBAR_LOCUS25527</name>
</gene>
<protein>
    <submittedName>
        <fullName evidence="16">Membrane protein insertase YidC 2</fullName>
    </submittedName>
</protein>
<proteinExistence type="inferred from homology"/>
<evidence type="ECO:0000256" key="7">
    <source>
        <dbReference type="ARBA" id="ARBA00022927"/>
    </source>
</evidence>
<comment type="subcellular location">
    <subcellularLocation>
        <location evidence="1">Cell membrane</location>
        <topology evidence="1">Multi-pass membrane protein</topology>
    </subcellularLocation>
    <subcellularLocation>
        <location evidence="13">Membrane</location>
        <topology evidence="13">Multi-pass membrane protein</topology>
    </subcellularLocation>
</comment>
<dbReference type="Gene3D" id="3.30.30.80">
    <property type="entry name" value="probable RNA-binding protein from clostridium symbiosum atcc 14940"/>
    <property type="match status" value="1"/>
</dbReference>
<keyword evidence="4" id="KW-0963">Cytoplasm</keyword>
<dbReference type="AlphaFoldDB" id="A0AA35TFI7"/>
<dbReference type="GO" id="GO:0051205">
    <property type="term" value="P:protein insertion into membrane"/>
    <property type="evidence" value="ECO:0007669"/>
    <property type="project" value="TreeGrafter"/>
</dbReference>
<evidence type="ECO:0000256" key="3">
    <source>
        <dbReference type="ARBA" id="ARBA00022475"/>
    </source>
</evidence>
<sequence length="487" mass="53770">MANCLVLLYIGLFSNFGLSIVVFTVLIRLATMNLTLKQVKSTRAMSTLQPKMKELQAKYKGDRQKLSSETFKLYKEHGVNPIGCLGPLVIQFPIWIGLYWALIRVLPSSPENLVDLSKLLYGWLPVVHSAVPVDSTFLWLDLAVPDTLPIMPLLVGASMWVQQKMMTYPSQDPKQAQTQQMMLWMMPLLFVFLTFSFPSGLALYWLTSNLMGVGIQYVTTVEEAIELALKQLDVRREEAEIEVLSHGKAGIFGFGSEPARVRATLLEEGGLVQSAKAIVDQLLRAMGVSAISTISKPPADSPDTQLIEITGDDSGLLIGRRGETLRPEGRVMLDVEQYRQRRTQVLKGLALRVADRVAGSGRSFTLEPMSPAERRAIHVALTDHPRVMTQSEGEGDDRKLREFVHQEATVTTEFQDGAVHPMVAAAMTVLGVDYEIVPCDPNFADTTEFCQKYGYPMDTSANTIIVASTRGAKATAPASCSRRSVST</sequence>
<keyword evidence="17" id="KW-1185">Reference proteome</keyword>
<dbReference type="PANTHER" id="PTHR12428:SF65">
    <property type="entry name" value="CYTOCHROME C OXIDASE ASSEMBLY PROTEIN COX18, MITOCHONDRIAL"/>
    <property type="match status" value="1"/>
</dbReference>
<evidence type="ECO:0000313" key="17">
    <source>
        <dbReference type="Proteomes" id="UP001174909"/>
    </source>
</evidence>
<keyword evidence="10 14" id="KW-0472">Membrane</keyword>
<dbReference type="Gene3D" id="3.30.300.20">
    <property type="match status" value="1"/>
</dbReference>
<dbReference type="Proteomes" id="UP001174909">
    <property type="component" value="Unassembled WGS sequence"/>
</dbReference>
<feature type="transmembrane region" description="Helical" evidence="14">
    <location>
        <begin position="142"/>
        <end position="161"/>
    </location>
</feature>
<keyword evidence="7" id="KW-0653">Protein transport</keyword>
<keyword evidence="6" id="KW-0694">RNA-binding</keyword>
<dbReference type="CDD" id="cd20070">
    <property type="entry name" value="5TM_YidC_Alb3"/>
    <property type="match status" value="1"/>
</dbReference>
<dbReference type="InterPro" id="IPR015946">
    <property type="entry name" value="KH_dom-like_a/b"/>
</dbReference>
<keyword evidence="8" id="KW-0133">Cell shape</keyword>
<dbReference type="SMART" id="SM01245">
    <property type="entry name" value="Jag_N"/>
    <property type="match status" value="1"/>
</dbReference>
<evidence type="ECO:0000256" key="12">
    <source>
        <dbReference type="ARBA" id="ARBA00023316"/>
    </source>
</evidence>
<dbReference type="EMBL" id="CASHTH010003540">
    <property type="protein sequence ID" value="CAI8046192.1"/>
    <property type="molecule type" value="Genomic_DNA"/>
</dbReference>
<dbReference type="Pfam" id="PF14804">
    <property type="entry name" value="Jag_N"/>
    <property type="match status" value="1"/>
</dbReference>
<evidence type="ECO:0000256" key="10">
    <source>
        <dbReference type="ARBA" id="ARBA00023136"/>
    </source>
</evidence>
<evidence type="ECO:0000256" key="9">
    <source>
        <dbReference type="ARBA" id="ARBA00022989"/>
    </source>
</evidence>
<evidence type="ECO:0000256" key="6">
    <source>
        <dbReference type="ARBA" id="ARBA00022884"/>
    </source>
</evidence>
<dbReference type="InterPro" id="IPR001708">
    <property type="entry name" value="YidC/ALB3/OXA1/COX18"/>
</dbReference>
<dbReference type="PRINTS" id="PR01900">
    <property type="entry name" value="YIDCPROTEIN"/>
</dbReference>
<name>A0AA35TFI7_GEOBA</name>
<dbReference type="PANTHER" id="PTHR12428">
    <property type="entry name" value="OXA1"/>
    <property type="match status" value="1"/>
</dbReference>
<evidence type="ECO:0000313" key="16">
    <source>
        <dbReference type="EMBL" id="CAI8046192.1"/>
    </source>
</evidence>
<evidence type="ECO:0000256" key="5">
    <source>
        <dbReference type="ARBA" id="ARBA00022692"/>
    </source>
</evidence>
<dbReference type="InterPro" id="IPR034079">
    <property type="entry name" value="R3H_KhpB"/>
</dbReference>
<comment type="similarity">
    <text evidence="13">Belongs to the OXA1/ALB3/YidC family.</text>
</comment>
<dbReference type="Pfam" id="PF01424">
    <property type="entry name" value="R3H"/>
    <property type="match status" value="1"/>
</dbReference>
<feature type="domain" description="R3H" evidence="15">
    <location>
        <begin position="340"/>
        <end position="406"/>
    </location>
</feature>
<dbReference type="GO" id="GO:0008360">
    <property type="term" value="P:regulation of cell shape"/>
    <property type="evidence" value="ECO:0007669"/>
    <property type="project" value="UniProtKB-KW"/>
</dbReference>
<dbReference type="InterPro" id="IPR028055">
    <property type="entry name" value="YidC/Oxa/ALB_C"/>
</dbReference>
<feature type="transmembrane region" description="Helical" evidence="14">
    <location>
        <begin position="6"/>
        <end position="30"/>
    </location>
</feature>
<dbReference type="GO" id="GO:0071555">
    <property type="term" value="P:cell wall organization"/>
    <property type="evidence" value="ECO:0007669"/>
    <property type="project" value="UniProtKB-KW"/>
</dbReference>
<dbReference type="NCBIfam" id="TIGR03592">
    <property type="entry name" value="yidC_oxa1_cterm"/>
    <property type="match status" value="1"/>
</dbReference>
<dbReference type="InterPro" id="IPR047196">
    <property type="entry name" value="YidC_ALB_C"/>
</dbReference>
<feature type="transmembrane region" description="Helical" evidence="14">
    <location>
        <begin position="82"/>
        <end position="103"/>
    </location>
</feature>
<evidence type="ECO:0000256" key="11">
    <source>
        <dbReference type="ARBA" id="ARBA00023186"/>
    </source>
</evidence>
<keyword evidence="5 13" id="KW-0812">Transmembrane</keyword>
<dbReference type="InterPro" id="IPR039247">
    <property type="entry name" value="KhpB"/>
</dbReference>
<organism evidence="16 17">
    <name type="scientific">Geodia barretti</name>
    <name type="common">Barrett's horny sponge</name>
    <dbReference type="NCBI Taxonomy" id="519541"/>
    <lineage>
        <taxon>Eukaryota</taxon>
        <taxon>Metazoa</taxon>
        <taxon>Porifera</taxon>
        <taxon>Demospongiae</taxon>
        <taxon>Heteroscleromorpha</taxon>
        <taxon>Tetractinellida</taxon>
        <taxon>Astrophorina</taxon>
        <taxon>Geodiidae</taxon>
        <taxon>Geodia</taxon>
    </lineage>
</organism>
<reference evidence="16" key="1">
    <citation type="submission" date="2023-03" db="EMBL/GenBank/DDBJ databases">
        <authorList>
            <person name="Steffen K."/>
            <person name="Cardenas P."/>
        </authorList>
    </citation>
    <scope>NUCLEOTIDE SEQUENCE</scope>
</reference>
<keyword evidence="3" id="KW-1003">Cell membrane</keyword>
<dbReference type="GO" id="GO:0015031">
    <property type="term" value="P:protein transport"/>
    <property type="evidence" value="ECO:0007669"/>
    <property type="project" value="UniProtKB-KW"/>
</dbReference>
<dbReference type="InterPro" id="IPR032782">
    <property type="entry name" value="KhpB_N"/>
</dbReference>
<dbReference type="GO" id="GO:0003723">
    <property type="term" value="F:RNA binding"/>
    <property type="evidence" value="ECO:0007669"/>
    <property type="project" value="UniProtKB-KW"/>
</dbReference>
<comment type="caution">
    <text evidence="16">The sequence shown here is derived from an EMBL/GenBank/DDBJ whole genome shotgun (WGS) entry which is preliminary data.</text>
</comment>
<evidence type="ECO:0000256" key="2">
    <source>
        <dbReference type="ARBA" id="ARBA00022448"/>
    </source>
</evidence>
<dbReference type="Gene3D" id="3.30.1370.50">
    <property type="entry name" value="R3H-like domain"/>
    <property type="match status" value="1"/>
</dbReference>
<dbReference type="GO" id="GO:0005886">
    <property type="term" value="C:plasma membrane"/>
    <property type="evidence" value="ECO:0007669"/>
    <property type="project" value="UniProtKB-SubCell"/>
</dbReference>
<dbReference type="NCBIfam" id="NF041568">
    <property type="entry name" value="Jag_EloR"/>
    <property type="match status" value="1"/>
</dbReference>
<evidence type="ECO:0000256" key="13">
    <source>
        <dbReference type="RuleBase" id="RU003945"/>
    </source>
</evidence>